<evidence type="ECO:0000256" key="6">
    <source>
        <dbReference type="ARBA" id="ARBA00022840"/>
    </source>
</evidence>
<dbReference type="InterPro" id="IPR018094">
    <property type="entry name" value="Thymidylate_kinase"/>
</dbReference>
<dbReference type="InterPro" id="IPR039430">
    <property type="entry name" value="Thymidylate_kin-like_dom"/>
</dbReference>
<sequence length="213" mass="23369">MFISLEGVEGAGKTTLIQKMVAYFGSCGKEVLLTREPGGSELGKKLRGIILNAEEKICPTAELLLFLADRAEHTETCIAPALAQGKIVLCDRFIDSTVAYQGYGRGMDIDRLNMLNALATNGLKPDLTILLDLDPEIGLARATARNIAQNLTVSEGRFEAEALEFHQKIRTGFLTISRREKRFLVVNAAQDADAVFADVLKALERLLEEKESE</sequence>
<dbReference type="EC" id="2.7.4.9" evidence="8"/>
<dbReference type="Proteomes" id="UP001058120">
    <property type="component" value="Chromosome"/>
</dbReference>
<keyword evidence="3 8" id="KW-0545">Nucleotide biosynthesis</keyword>
<feature type="domain" description="Thymidylate kinase-like" evidence="9">
    <location>
        <begin position="5"/>
        <end position="198"/>
    </location>
</feature>
<reference evidence="10" key="1">
    <citation type="submission" date="2020-12" db="EMBL/GenBank/DDBJ databases">
        <title>Taurinivorans muris gen. nov., sp. nov., fundamental and realized metabolic niche of a ubiquitous sulfidogenic bacterium in the murine intestine.</title>
        <authorList>
            <person name="Ye H."/>
            <person name="Hanson B.T."/>
            <person name="Loy A."/>
        </authorList>
    </citation>
    <scope>NUCLEOTIDE SEQUENCE</scope>
    <source>
        <strain evidence="10">LT0009</strain>
    </source>
</reference>
<keyword evidence="2 8" id="KW-0808">Transferase</keyword>
<dbReference type="SUPFAM" id="SSF52540">
    <property type="entry name" value="P-loop containing nucleoside triphosphate hydrolases"/>
    <property type="match status" value="1"/>
</dbReference>
<comment type="similarity">
    <text evidence="1 8">Belongs to the thymidylate kinase family.</text>
</comment>
<keyword evidence="11" id="KW-1185">Reference proteome</keyword>
<accession>A0ABY5Y3I6</accession>
<dbReference type="PROSITE" id="PS01331">
    <property type="entry name" value="THYMIDYLATE_KINASE"/>
    <property type="match status" value="1"/>
</dbReference>
<dbReference type="GO" id="GO:0004798">
    <property type="term" value="F:dTMP kinase activity"/>
    <property type="evidence" value="ECO:0007669"/>
    <property type="project" value="UniProtKB-EC"/>
</dbReference>
<keyword evidence="6 8" id="KW-0067">ATP-binding</keyword>
<dbReference type="CDD" id="cd01672">
    <property type="entry name" value="TMPK"/>
    <property type="match status" value="1"/>
</dbReference>
<keyword evidence="5 8" id="KW-0418">Kinase</keyword>
<comment type="function">
    <text evidence="8">Phosphorylation of dTMP to form dTDP in both de novo and salvage pathways of dTTP synthesis.</text>
</comment>
<dbReference type="PANTHER" id="PTHR10344:SF4">
    <property type="entry name" value="UMP-CMP KINASE 2, MITOCHONDRIAL"/>
    <property type="match status" value="1"/>
</dbReference>
<gene>
    <name evidence="8" type="primary">tmk</name>
    <name evidence="10" type="ORF">JBF11_06545</name>
</gene>
<dbReference type="Pfam" id="PF02223">
    <property type="entry name" value="Thymidylate_kin"/>
    <property type="match status" value="1"/>
</dbReference>
<proteinExistence type="inferred from homology"/>
<evidence type="ECO:0000313" key="10">
    <source>
        <dbReference type="EMBL" id="UWX06754.1"/>
    </source>
</evidence>
<dbReference type="EMBL" id="CP065938">
    <property type="protein sequence ID" value="UWX06754.1"/>
    <property type="molecule type" value="Genomic_DNA"/>
</dbReference>
<comment type="catalytic activity">
    <reaction evidence="7 8">
        <text>dTMP + ATP = dTDP + ADP</text>
        <dbReference type="Rhea" id="RHEA:13517"/>
        <dbReference type="ChEBI" id="CHEBI:30616"/>
        <dbReference type="ChEBI" id="CHEBI:58369"/>
        <dbReference type="ChEBI" id="CHEBI:63528"/>
        <dbReference type="ChEBI" id="CHEBI:456216"/>
        <dbReference type="EC" id="2.7.4.9"/>
    </reaction>
</comment>
<evidence type="ECO:0000256" key="1">
    <source>
        <dbReference type="ARBA" id="ARBA00009776"/>
    </source>
</evidence>
<name>A0ABY5Y3I6_9BACT</name>
<evidence type="ECO:0000256" key="4">
    <source>
        <dbReference type="ARBA" id="ARBA00022741"/>
    </source>
</evidence>
<keyword evidence="4 8" id="KW-0547">Nucleotide-binding</keyword>
<protein>
    <recommendedName>
        <fullName evidence="8">Thymidylate kinase</fullName>
        <ecNumber evidence="8">2.7.4.9</ecNumber>
    </recommendedName>
    <alternativeName>
        <fullName evidence="8">dTMP kinase</fullName>
    </alternativeName>
</protein>
<dbReference type="PANTHER" id="PTHR10344">
    <property type="entry name" value="THYMIDYLATE KINASE"/>
    <property type="match status" value="1"/>
</dbReference>
<evidence type="ECO:0000256" key="7">
    <source>
        <dbReference type="ARBA" id="ARBA00048743"/>
    </source>
</evidence>
<dbReference type="InterPro" id="IPR018095">
    <property type="entry name" value="Thymidylate_kin_CS"/>
</dbReference>
<evidence type="ECO:0000256" key="2">
    <source>
        <dbReference type="ARBA" id="ARBA00022679"/>
    </source>
</evidence>
<evidence type="ECO:0000256" key="5">
    <source>
        <dbReference type="ARBA" id="ARBA00022777"/>
    </source>
</evidence>
<dbReference type="HAMAP" id="MF_00165">
    <property type="entry name" value="Thymidylate_kinase"/>
    <property type="match status" value="1"/>
</dbReference>
<evidence type="ECO:0000256" key="8">
    <source>
        <dbReference type="HAMAP-Rule" id="MF_00165"/>
    </source>
</evidence>
<dbReference type="Gene3D" id="3.40.50.300">
    <property type="entry name" value="P-loop containing nucleotide triphosphate hydrolases"/>
    <property type="match status" value="1"/>
</dbReference>
<organism evidence="10 11">
    <name type="scientific">Taurinivorans muris</name>
    <dbReference type="NCBI Taxonomy" id="2787751"/>
    <lineage>
        <taxon>Bacteria</taxon>
        <taxon>Pseudomonadati</taxon>
        <taxon>Thermodesulfobacteriota</taxon>
        <taxon>Desulfovibrionia</taxon>
        <taxon>Desulfovibrionales</taxon>
        <taxon>Desulfovibrionaceae</taxon>
        <taxon>Taurinivorans</taxon>
    </lineage>
</organism>
<feature type="binding site" evidence="8">
    <location>
        <begin position="7"/>
        <end position="14"/>
    </location>
    <ligand>
        <name>ATP</name>
        <dbReference type="ChEBI" id="CHEBI:30616"/>
    </ligand>
</feature>
<evidence type="ECO:0000256" key="3">
    <source>
        <dbReference type="ARBA" id="ARBA00022727"/>
    </source>
</evidence>
<evidence type="ECO:0000259" key="9">
    <source>
        <dbReference type="Pfam" id="PF02223"/>
    </source>
</evidence>
<dbReference type="NCBIfam" id="TIGR00041">
    <property type="entry name" value="DTMP_kinase"/>
    <property type="match status" value="1"/>
</dbReference>
<evidence type="ECO:0000313" key="11">
    <source>
        <dbReference type="Proteomes" id="UP001058120"/>
    </source>
</evidence>
<dbReference type="InterPro" id="IPR027417">
    <property type="entry name" value="P-loop_NTPase"/>
</dbReference>